<dbReference type="eggNOG" id="COG2309">
    <property type="taxonomic scope" value="Bacteria"/>
</dbReference>
<accession>E8T2T6</accession>
<sequence>MVNLWDWHQEGIDRGVYSLFRHNLCAGKADKVLLLTDTYKERVGELMFHYGSPLCGELLHHTYQPTGRHGLEPPESVWRAAFGPEFVQELKEKELLEKVLKKELTGDEEAEVKELLLETTAPEELPTAVIAVNRYSISHTLFRKLCTDFLSIRFASMPLFEPFMFSTSLRANWSEVERRSNAVADLLSRAVGARLVAPNGTDLTFSLEGRSGIADTGRICSPGDFGNLPAGEAFVAPVEGSGCGLLVVEYAPDRKLDSPVKLRFEGGKVVEVEGEEPFADYLRELFSREEGASNLAEFGVGTNDRAKVKTNILEAEKILGTCHVAVGDNSSFGGRVKANVHIDFLVEEPTVTLTLEGGEELTLLEEGKLKV</sequence>
<dbReference type="InterPro" id="IPR000787">
    <property type="entry name" value="Peptidase_M29"/>
</dbReference>
<dbReference type="InterPro" id="IPR052170">
    <property type="entry name" value="M29_Exopeptidase"/>
</dbReference>
<dbReference type="KEGG" id="tam:Theam_1181"/>
<gene>
    <name evidence="2" type="ordered locus">Theam_1181</name>
</gene>
<dbReference type="RefSeq" id="WP_013537931.1">
    <property type="nucleotide sequence ID" value="NC_014926.1"/>
</dbReference>
<dbReference type="AlphaFoldDB" id="E8T2T6"/>
<evidence type="ECO:0000256" key="1">
    <source>
        <dbReference type="ARBA" id="ARBA00022723"/>
    </source>
</evidence>
<dbReference type="EMBL" id="CP002444">
    <property type="protein sequence ID" value="ADU97145.1"/>
    <property type="molecule type" value="Genomic_DNA"/>
</dbReference>
<evidence type="ECO:0008006" key="4">
    <source>
        <dbReference type="Google" id="ProtNLM"/>
    </source>
</evidence>
<dbReference type="PANTHER" id="PTHR34448">
    <property type="entry name" value="AMINOPEPTIDASE"/>
    <property type="match status" value="1"/>
</dbReference>
<proteinExistence type="predicted"/>
<organism evidence="2 3">
    <name type="scientific">Thermovibrio ammonificans (strain DSM 15698 / JCM 12110 / HB-1)</name>
    <dbReference type="NCBI Taxonomy" id="648996"/>
    <lineage>
        <taxon>Bacteria</taxon>
        <taxon>Pseudomonadati</taxon>
        <taxon>Aquificota</taxon>
        <taxon>Aquificia</taxon>
        <taxon>Desulfurobacteriales</taxon>
        <taxon>Desulfurobacteriaceae</taxon>
        <taxon>Thermovibrio</taxon>
    </lineage>
</organism>
<evidence type="ECO:0000313" key="3">
    <source>
        <dbReference type="Proteomes" id="UP000006362"/>
    </source>
</evidence>
<evidence type="ECO:0000313" key="2">
    <source>
        <dbReference type="EMBL" id="ADU97145.1"/>
    </source>
</evidence>
<dbReference type="STRING" id="648996.Theam_1181"/>
<dbReference type="Pfam" id="PF02073">
    <property type="entry name" value="Peptidase_M29"/>
    <property type="match status" value="1"/>
</dbReference>
<dbReference type="PANTHER" id="PTHR34448:SF1">
    <property type="entry name" value="BLL6088 PROTEIN"/>
    <property type="match status" value="1"/>
</dbReference>
<reference evidence="2" key="1">
    <citation type="submission" date="2011-01" db="EMBL/GenBank/DDBJ databases">
        <title>Complete sequence of chromosome of Thermovibrio ammonificans HB-1.</title>
        <authorList>
            <consortium name="US DOE Joint Genome Institute"/>
            <person name="Lucas S."/>
            <person name="Copeland A."/>
            <person name="Lapidus A."/>
            <person name="Cheng J.-F."/>
            <person name="Goodwin L."/>
            <person name="Pitluck S."/>
            <person name="Davenport K."/>
            <person name="Detter J.C."/>
            <person name="Han C."/>
            <person name="Tapia R."/>
            <person name="Land M."/>
            <person name="Hauser L."/>
            <person name="Kyrpides N."/>
            <person name="Ivanova N."/>
            <person name="Ovchinnikova G."/>
            <person name="Vetriani C."/>
            <person name="Woyke T."/>
        </authorList>
    </citation>
    <scope>NUCLEOTIDE SEQUENCE [LARGE SCALE GENOMIC DNA]</scope>
    <source>
        <strain evidence="2">HB-1</strain>
    </source>
</reference>
<dbReference type="GO" id="GO:0004177">
    <property type="term" value="F:aminopeptidase activity"/>
    <property type="evidence" value="ECO:0007669"/>
    <property type="project" value="InterPro"/>
</dbReference>
<name>E8T2T6_THEA1</name>
<dbReference type="GO" id="GO:0046872">
    <property type="term" value="F:metal ion binding"/>
    <property type="evidence" value="ECO:0007669"/>
    <property type="project" value="UniProtKB-KW"/>
</dbReference>
<protein>
    <recommendedName>
        <fullName evidence="4">Peptidase M29 aminopeptidase II</fullName>
    </recommendedName>
</protein>
<keyword evidence="1" id="KW-0479">Metal-binding</keyword>
<keyword evidence="3" id="KW-1185">Reference proteome</keyword>
<dbReference type="Proteomes" id="UP000006362">
    <property type="component" value="Chromosome"/>
</dbReference>
<dbReference type="HOGENOM" id="CLU_062630_0_0_0"/>
<dbReference type="GO" id="GO:0006508">
    <property type="term" value="P:proteolysis"/>
    <property type="evidence" value="ECO:0007669"/>
    <property type="project" value="InterPro"/>
</dbReference>
<dbReference type="SUPFAM" id="SSF144052">
    <property type="entry name" value="Thermophilic metalloprotease-like"/>
    <property type="match status" value="1"/>
</dbReference>